<organism evidence="2 3">
    <name type="scientific">Brachybacterium tyrofermentans</name>
    <dbReference type="NCBI Taxonomy" id="47848"/>
    <lineage>
        <taxon>Bacteria</taxon>
        <taxon>Bacillati</taxon>
        <taxon>Actinomycetota</taxon>
        <taxon>Actinomycetes</taxon>
        <taxon>Micrococcales</taxon>
        <taxon>Dermabacteraceae</taxon>
        <taxon>Brachybacterium</taxon>
    </lineage>
</organism>
<protein>
    <submittedName>
        <fullName evidence="2">GNAT family N-acetyltransferase</fullName>
        <ecNumber evidence="2">2.3.-.-</ecNumber>
    </submittedName>
</protein>
<dbReference type="Proteomes" id="UP001595937">
    <property type="component" value="Unassembled WGS sequence"/>
</dbReference>
<dbReference type="InterPro" id="IPR016181">
    <property type="entry name" value="Acyl_CoA_acyltransferase"/>
</dbReference>
<keyword evidence="3" id="KW-1185">Reference proteome</keyword>
<accession>A0ABW0FES4</accession>
<dbReference type="Pfam" id="PF13302">
    <property type="entry name" value="Acetyltransf_3"/>
    <property type="match status" value="1"/>
</dbReference>
<dbReference type="PROSITE" id="PS51186">
    <property type="entry name" value="GNAT"/>
    <property type="match status" value="1"/>
</dbReference>
<evidence type="ECO:0000313" key="2">
    <source>
        <dbReference type="EMBL" id="MFC5297902.1"/>
    </source>
</evidence>
<feature type="domain" description="N-acetyltransferase" evidence="1">
    <location>
        <begin position="22"/>
        <end position="177"/>
    </location>
</feature>
<comment type="caution">
    <text evidence="2">The sequence shown here is derived from an EMBL/GenBank/DDBJ whole genome shotgun (WGS) entry which is preliminary data.</text>
</comment>
<keyword evidence="2" id="KW-0012">Acyltransferase</keyword>
<dbReference type="PANTHER" id="PTHR43792">
    <property type="entry name" value="GNAT FAMILY, PUTATIVE (AFU_ORTHOLOGUE AFUA_3G00765)-RELATED-RELATED"/>
    <property type="match status" value="1"/>
</dbReference>
<proteinExistence type="predicted"/>
<dbReference type="EMBL" id="JBHSLN010000023">
    <property type="protein sequence ID" value="MFC5297902.1"/>
    <property type="molecule type" value="Genomic_DNA"/>
</dbReference>
<dbReference type="InterPro" id="IPR051531">
    <property type="entry name" value="N-acetyltransferase"/>
</dbReference>
<dbReference type="PANTHER" id="PTHR43792:SF16">
    <property type="entry name" value="N-ACETYLTRANSFERASE DOMAIN-CONTAINING PROTEIN"/>
    <property type="match status" value="1"/>
</dbReference>
<name>A0ABW0FES4_9MICO</name>
<dbReference type="GeneID" id="303297116"/>
<keyword evidence="2" id="KW-0808">Transferase</keyword>
<dbReference type="SUPFAM" id="SSF55729">
    <property type="entry name" value="Acyl-CoA N-acyltransferases (Nat)"/>
    <property type="match status" value="1"/>
</dbReference>
<evidence type="ECO:0000313" key="3">
    <source>
        <dbReference type="Proteomes" id="UP001595937"/>
    </source>
</evidence>
<gene>
    <name evidence="2" type="ORF">ACFPK8_10300</name>
</gene>
<dbReference type="RefSeq" id="WP_193118096.1">
    <property type="nucleotide sequence ID" value="NZ_BAAAIR010000034.1"/>
</dbReference>
<evidence type="ECO:0000259" key="1">
    <source>
        <dbReference type="PROSITE" id="PS51186"/>
    </source>
</evidence>
<dbReference type="Gene3D" id="3.40.630.30">
    <property type="match status" value="1"/>
</dbReference>
<dbReference type="GO" id="GO:0016746">
    <property type="term" value="F:acyltransferase activity"/>
    <property type="evidence" value="ECO:0007669"/>
    <property type="project" value="UniProtKB-KW"/>
</dbReference>
<reference evidence="3" key="1">
    <citation type="journal article" date="2019" name="Int. J. Syst. Evol. Microbiol.">
        <title>The Global Catalogue of Microorganisms (GCM) 10K type strain sequencing project: providing services to taxonomists for standard genome sequencing and annotation.</title>
        <authorList>
            <consortium name="The Broad Institute Genomics Platform"/>
            <consortium name="The Broad Institute Genome Sequencing Center for Infectious Disease"/>
            <person name="Wu L."/>
            <person name="Ma J."/>
        </authorList>
    </citation>
    <scope>NUCLEOTIDE SEQUENCE [LARGE SCALE GENOMIC DNA]</scope>
    <source>
        <strain evidence="3">CGMCC 1.16455</strain>
    </source>
</reference>
<dbReference type="InterPro" id="IPR000182">
    <property type="entry name" value="GNAT_dom"/>
</dbReference>
<dbReference type="EC" id="2.3.-.-" evidence="2"/>
<sequence length="179" mass="19027">MIRLRALDPQDADALLLGQDDALAREISGGRWDRAALVAFLDRCSRWSSDGPIREYAAVDGMASGGDEHQDGDGVGGGRLLGGGGLNRLAPGVQRGHAAMTYWVLPAHRGKGLGQEIASALVDCARGDQRISQLVLFIAPHNDPSRAVARNIGAAPTGTPERHPADPARVVDRWVLDLR</sequence>